<evidence type="ECO:0000256" key="7">
    <source>
        <dbReference type="ARBA" id="ARBA00022840"/>
    </source>
</evidence>
<dbReference type="PANTHER" id="PTHR43527">
    <property type="entry name" value="4-DIPHOSPHOCYTIDYL-2-C-METHYL-D-ERYTHRITOL KINASE, CHLOROPLASTIC"/>
    <property type="match status" value="1"/>
</dbReference>
<comment type="caution">
    <text evidence="12">The sequence shown here is derived from an EMBL/GenBank/DDBJ whole genome shotgun (WGS) entry which is preliminary data.</text>
</comment>
<dbReference type="EMBL" id="DRSQ01000184">
    <property type="protein sequence ID" value="HHE32693.1"/>
    <property type="molecule type" value="Genomic_DNA"/>
</dbReference>
<evidence type="ECO:0000256" key="8">
    <source>
        <dbReference type="ARBA" id="ARBA00032554"/>
    </source>
</evidence>
<evidence type="ECO:0000259" key="11">
    <source>
        <dbReference type="Pfam" id="PF08544"/>
    </source>
</evidence>
<evidence type="ECO:0000313" key="12">
    <source>
        <dbReference type="EMBL" id="HHE32693.1"/>
    </source>
</evidence>
<dbReference type="GO" id="GO:0019288">
    <property type="term" value="P:isopentenyl diphosphate biosynthetic process, methylerythritol 4-phosphate pathway"/>
    <property type="evidence" value="ECO:0007669"/>
    <property type="project" value="UniProtKB-UniRule"/>
</dbReference>
<dbReference type="EC" id="2.7.1.148" evidence="2 9"/>
<dbReference type="InterPro" id="IPR020568">
    <property type="entry name" value="Ribosomal_Su5_D2-typ_SF"/>
</dbReference>
<evidence type="ECO:0000256" key="1">
    <source>
        <dbReference type="ARBA" id="ARBA00009684"/>
    </source>
</evidence>
<evidence type="ECO:0000256" key="9">
    <source>
        <dbReference type="HAMAP-Rule" id="MF_00061"/>
    </source>
</evidence>
<dbReference type="Gene3D" id="3.30.70.890">
    <property type="entry name" value="GHMP kinase, C-terminal domain"/>
    <property type="match status" value="1"/>
</dbReference>
<dbReference type="HAMAP" id="MF_00061">
    <property type="entry name" value="IspE"/>
    <property type="match status" value="1"/>
</dbReference>
<feature type="binding site" evidence="9">
    <location>
        <begin position="93"/>
        <end position="103"/>
    </location>
    <ligand>
        <name>ATP</name>
        <dbReference type="ChEBI" id="CHEBI:30616"/>
    </ligand>
</feature>
<feature type="active site" evidence="9">
    <location>
        <position position="11"/>
    </location>
</feature>
<evidence type="ECO:0000256" key="2">
    <source>
        <dbReference type="ARBA" id="ARBA00012052"/>
    </source>
</evidence>
<keyword evidence="4 9" id="KW-0808">Transferase</keyword>
<dbReference type="AlphaFoldDB" id="A0A7C5DEY4"/>
<dbReference type="InterPro" id="IPR006204">
    <property type="entry name" value="GHMP_kinase_N_dom"/>
</dbReference>
<dbReference type="NCBIfam" id="TIGR00154">
    <property type="entry name" value="ispE"/>
    <property type="match status" value="1"/>
</dbReference>
<protein>
    <recommendedName>
        <fullName evidence="3 9">4-diphosphocytidyl-2-C-methyl-D-erythritol kinase</fullName>
        <shortName evidence="9">CMK</shortName>
        <ecNumber evidence="2 9">2.7.1.148</ecNumber>
    </recommendedName>
    <alternativeName>
        <fullName evidence="8 9">4-(cytidine-5'-diphospho)-2-C-methyl-D-erythritol kinase</fullName>
    </alternativeName>
</protein>
<dbReference type="InterPro" id="IPR014721">
    <property type="entry name" value="Ribsml_uS5_D2-typ_fold_subgr"/>
</dbReference>
<keyword evidence="9" id="KW-0414">Isoprene biosynthesis</keyword>
<name>A0A7C5DEY4_9CHLB</name>
<evidence type="ECO:0000256" key="4">
    <source>
        <dbReference type="ARBA" id="ARBA00022679"/>
    </source>
</evidence>
<reference evidence="12" key="1">
    <citation type="journal article" date="2020" name="mSystems">
        <title>Genome- and Community-Level Interaction Insights into Carbon Utilization and Element Cycling Functions of Hydrothermarchaeota in Hydrothermal Sediment.</title>
        <authorList>
            <person name="Zhou Z."/>
            <person name="Liu Y."/>
            <person name="Xu W."/>
            <person name="Pan J."/>
            <person name="Luo Z.H."/>
            <person name="Li M."/>
        </authorList>
    </citation>
    <scope>NUCLEOTIDE SEQUENCE [LARGE SCALE GENOMIC DNA]</scope>
    <source>
        <strain evidence="12">HyVt-633</strain>
    </source>
</reference>
<evidence type="ECO:0000256" key="6">
    <source>
        <dbReference type="ARBA" id="ARBA00022777"/>
    </source>
</evidence>
<evidence type="ECO:0000256" key="5">
    <source>
        <dbReference type="ARBA" id="ARBA00022741"/>
    </source>
</evidence>
<dbReference type="UniPathway" id="UPA00056">
    <property type="reaction ID" value="UER00094"/>
</dbReference>
<dbReference type="SUPFAM" id="SSF54211">
    <property type="entry name" value="Ribosomal protein S5 domain 2-like"/>
    <property type="match status" value="1"/>
</dbReference>
<dbReference type="Pfam" id="PF08544">
    <property type="entry name" value="GHMP_kinases_C"/>
    <property type="match status" value="1"/>
</dbReference>
<evidence type="ECO:0000256" key="3">
    <source>
        <dbReference type="ARBA" id="ARBA00017473"/>
    </source>
</evidence>
<keyword evidence="7 9" id="KW-0067">ATP-binding</keyword>
<dbReference type="PANTHER" id="PTHR43527:SF2">
    <property type="entry name" value="4-DIPHOSPHOCYTIDYL-2-C-METHYL-D-ERYTHRITOL KINASE, CHLOROPLASTIC"/>
    <property type="match status" value="1"/>
</dbReference>
<feature type="active site" evidence="9">
    <location>
        <position position="135"/>
    </location>
</feature>
<dbReference type="Gene3D" id="3.30.230.10">
    <property type="match status" value="1"/>
</dbReference>
<sequence>MKHFLVKACAKINLGLLITSRRDDGYHTLETIFAPIEWHDTLEFTESDKIGMECTNLDLPVDDTNLCIRAARALQEYAGISKGVSMKLVKRVPFGAGLGGGSSDAAATLNALCRLWGIDVPSAVLHRLAVKLGADVPYFLEMKGLAYASGIGEELEDLSLALPWHVVTVFPEVQVPTAWAYKNFHRQFERPVPDLKALVRRLCDDRDLSVLDAFENDFGSVVFEHYPVVREVRDTFAASGAQFVSLSGSGSAVYALFENRALADETAEQMSGKFRVNVTPARFRME</sequence>
<dbReference type="GO" id="GO:0005524">
    <property type="term" value="F:ATP binding"/>
    <property type="evidence" value="ECO:0007669"/>
    <property type="project" value="UniProtKB-UniRule"/>
</dbReference>
<dbReference type="InterPro" id="IPR036554">
    <property type="entry name" value="GHMP_kinase_C_sf"/>
</dbReference>
<organism evidence="12">
    <name type="scientific">Chlorobaculum parvum</name>
    <dbReference type="NCBI Taxonomy" id="274539"/>
    <lineage>
        <taxon>Bacteria</taxon>
        <taxon>Pseudomonadati</taxon>
        <taxon>Chlorobiota</taxon>
        <taxon>Chlorobiia</taxon>
        <taxon>Chlorobiales</taxon>
        <taxon>Chlorobiaceae</taxon>
        <taxon>Chlorobaculum</taxon>
    </lineage>
</organism>
<comment type="function">
    <text evidence="9">Catalyzes the phosphorylation of the position 2 hydroxy group of 4-diphosphocytidyl-2C-methyl-D-erythritol.</text>
</comment>
<keyword evidence="5 9" id="KW-0547">Nucleotide-binding</keyword>
<feature type="domain" description="GHMP kinase C-terminal" evidence="11">
    <location>
        <begin position="214"/>
        <end position="274"/>
    </location>
</feature>
<dbReference type="PIRSF" id="PIRSF010376">
    <property type="entry name" value="IspE"/>
    <property type="match status" value="1"/>
</dbReference>
<dbReference type="Proteomes" id="UP000886058">
    <property type="component" value="Unassembled WGS sequence"/>
</dbReference>
<proteinExistence type="inferred from homology"/>
<dbReference type="GO" id="GO:0016114">
    <property type="term" value="P:terpenoid biosynthetic process"/>
    <property type="evidence" value="ECO:0007669"/>
    <property type="project" value="UniProtKB-UniRule"/>
</dbReference>
<dbReference type="InterPro" id="IPR004424">
    <property type="entry name" value="IspE"/>
</dbReference>
<comment type="similarity">
    <text evidence="1 9">Belongs to the GHMP kinase family. IspE subfamily.</text>
</comment>
<comment type="catalytic activity">
    <reaction evidence="9">
        <text>4-CDP-2-C-methyl-D-erythritol + ATP = 4-CDP-2-C-methyl-D-erythritol 2-phosphate + ADP + H(+)</text>
        <dbReference type="Rhea" id="RHEA:18437"/>
        <dbReference type="ChEBI" id="CHEBI:15378"/>
        <dbReference type="ChEBI" id="CHEBI:30616"/>
        <dbReference type="ChEBI" id="CHEBI:57823"/>
        <dbReference type="ChEBI" id="CHEBI:57919"/>
        <dbReference type="ChEBI" id="CHEBI:456216"/>
        <dbReference type="EC" id="2.7.1.148"/>
    </reaction>
</comment>
<dbReference type="Pfam" id="PF00288">
    <property type="entry name" value="GHMP_kinases_N"/>
    <property type="match status" value="1"/>
</dbReference>
<accession>A0A7C5DEY4</accession>
<gene>
    <name evidence="9" type="primary">ispE</name>
    <name evidence="12" type="ORF">ENL07_08780</name>
</gene>
<dbReference type="SUPFAM" id="SSF55060">
    <property type="entry name" value="GHMP Kinase, C-terminal domain"/>
    <property type="match status" value="1"/>
</dbReference>
<feature type="domain" description="GHMP kinase N-terminal" evidence="10">
    <location>
        <begin position="65"/>
        <end position="139"/>
    </location>
</feature>
<comment type="pathway">
    <text evidence="9">Isoprenoid biosynthesis; isopentenyl diphosphate biosynthesis via DXP pathway; isopentenyl diphosphate from 1-deoxy-D-xylulose 5-phosphate: step 3/6.</text>
</comment>
<evidence type="ECO:0000259" key="10">
    <source>
        <dbReference type="Pfam" id="PF00288"/>
    </source>
</evidence>
<keyword evidence="6 9" id="KW-0418">Kinase</keyword>
<dbReference type="GO" id="GO:0050515">
    <property type="term" value="F:4-(cytidine 5'-diphospho)-2-C-methyl-D-erythritol kinase activity"/>
    <property type="evidence" value="ECO:0007669"/>
    <property type="project" value="UniProtKB-UniRule"/>
</dbReference>
<dbReference type="InterPro" id="IPR013750">
    <property type="entry name" value="GHMP_kinase_C_dom"/>
</dbReference>